<dbReference type="Proteomes" id="UP000729402">
    <property type="component" value="Unassembled WGS sequence"/>
</dbReference>
<name>A0A8J5SCP0_ZIZPA</name>
<accession>A0A8J5SCP0</accession>
<evidence type="ECO:0000313" key="2">
    <source>
        <dbReference type="EMBL" id="KAG8060412.1"/>
    </source>
</evidence>
<feature type="compositionally biased region" description="Polar residues" evidence="1">
    <location>
        <begin position="12"/>
        <end position="24"/>
    </location>
</feature>
<comment type="caution">
    <text evidence="2">The sequence shown here is derived from an EMBL/GenBank/DDBJ whole genome shotgun (WGS) entry which is preliminary data.</text>
</comment>
<proteinExistence type="predicted"/>
<evidence type="ECO:0000313" key="3">
    <source>
        <dbReference type="Proteomes" id="UP000729402"/>
    </source>
</evidence>
<evidence type="ECO:0000256" key="1">
    <source>
        <dbReference type="SAM" id="MobiDB-lite"/>
    </source>
</evidence>
<reference evidence="2" key="2">
    <citation type="submission" date="2021-02" db="EMBL/GenBank/DDBJ databases">
        <authorList>
            <person name="Kimball J.A."/>
            <person name="Haas M.W."/>
            <person name="Macchietto M."/>
            <person name="Kono T."/>
            <person name="Duquette J."/>
            <person name="Shao M."/>
        </authorList>
    </citation>
    <scope>NUCLEOTIDE SEQUENCE</scope>
    <source>
        <tissue evidence="2">Fresh leaf tissue</tissue>
    </source>
</reference>
<organism evidence="2 3">
    <name type="scientific">Zizania palustris</name>
    <name type="common">Northern wild rice</name>
    <dbReference type="NCBI Taxonomy" id="103762"/>
    <lineage>
        <taxon>Eukaryota</taxon>
        <taxon>Viridiplantae</taxon>
        <taxon>Streptophyta</taxon>
        <taxon>Embryophyta</taxon>
        <taxon>Tracheophyta</taxon>
        <taxon>Spermatophyta</taxon>
        <taxon>Magnoliopsida</taxon>
        <taxon>Liliopsida</taxon>
        <taxon>Poales</taxon>
        <taxon>Poaceae</taxon>
        <taxon>BOP clade</taxon>
        <taxon>Oryzoideae</taxon>
        <taxon>Oryzeae</taxon>
        <taxon>Zizaniinae</taxon>
        <taxon>Zizania</taxon>
    </lineage>
</organism>
<feature type="region of interest" description="Disordered" evidence="1">
    <location>
        <begin position="1"/>
        <end position="27"/>
    </location>
</feature>
<dbReference type="AlphaFoldDB" id="A0A8J5SCP0"/>
<reference evidence="2" key="1">
    <citation type="journal article" date="2021" name="bioRxiv">
        <title>Whole Genome Assembly and Annotation of Northern Wild Rice, Zizania palustris L., Supports a Whole Genome Duplication in the Zizania Genus.</title>
        <authorList>
            <person name="Haas M."/>
            <person name="Kono T."/>
            <person name="Macchietto M."/>
            <person name="Millas R."/>
            <person name="McGilp L."/>
            <person name="Shao M."/>
            <person name="Duquette J."/>
            <person name="Hirsch C.N."/>
            <person name="Kimball J."/>
        </authorList>
    </citation>
    <scope>NUCLEOTIDE SEQUENCE</scope>
    <source>
        <tissue evidence="2">Fresh leaf tissue</tissue>
    </source>
</reference>
<dbReference type="EMBL" id="JAAALK010000287">
    <property type="protein sequence ID" value="KAG8060412.1"/>
    <property type="molecule type" value="Genomic_DNA"/>
</dbReference>
<sequence>MGCAIARRELGNQPSSSGPTSTQARAAATMDLLRAAMPFQPDADLNLTPGGGDGGRHVGLVLVDISNGFCTVGAGNLVS</sequence>
<protein>
    <submittedName>
        <fullName evidence="2">Uncharacterized protein</fullName>
    </submittedName>
</protein>
<feature type="compositionally biased region" description="Basic and acidic residues" evidence="1">
    <location>
        <begin position="1"/>
        <end position="10"/>
    </location>
</feature>
<gene>
    <name evidence="2" type="ORF">GUJ93_ZPchr0002g24524</name>
</gene>
<keyword evidence="3" id="KW-1185">Reference proteome</keyword>